<dbReference type="Ensembl" id="ENSHHUT00000056650.1">
    <property type="protein sequence ID" value="ENSHHUP00000054757.1"/>
    <property type="gene ID" value="ENSHHUG00000032813.1"/>
</dbReference>
<evidence type="ECO:0000256" key="1">
    <source>
        <dbReference type="PROSITE-ProRule" id="PRU00023"/>
    </source>
</evidence>
<protein>
    <recommendedName>
        <fullName evidence="4">Ankyrin repeat domain-containing protein</fullName>
    </recommendedName>
</protein>
<dbReference type="SUPFAM" id="SSF48403">
    <property type="entry name" value="Ankyrin repeat"/>
    <property type="match status" value="1"/>
</dbReference>
<reference evidence="3" key="1">
    <citation type="submission" date="2018-06" db="EMBL/GenBank/DDBJ databases">
        <title>Genome assembly of Danube salmon.</title>
        <authorList>
            <person name="Macqueen D.J."/>
            <person name="Gundappa M.K."/>
        </authorList>
    </citation>
    <scope>NUCLEOTIDE SEQUENCE [LARGE SCALE GENOMIC DNA]</scope>
</reference>
<evidence type="ECO:0008006" key="4">
    <source>
        <dbReference type="Google" id="ProtNLM"/>
    </source>
</evidence>
<reference evidence="2" key="2">
    <citation type="submission" date="2025-08" db="UniProtKB">
        <authorList>
            <consortium name="Ensembl"/>
        </authorList>
    </citation>
    <scope>IDENTIFICATION</scope>
</reference>
<dbReference type="PROSITE" id="PS50297">
    <property type="entry name" value="ANK_REP_REGION"/>
    <property type="match status" value="1"/>
</dbReference>
<organism evidence="2 3">
    <name type="scientific">Hucho hucho</name>
    <name type="common">huchen</name>
    <dbReference type="NCBI Taxonomy" id="62062"/>
    <lineage>
        <taxon>Eukaryota</taxon>
        <taxon>Metazoa</taxon>
        <taxon>Chordata</taxon>
        <taxon>Craniata</taxon>
        <taxon>Vertebrata</taxon>
        <taxon>Euteleostomi</taxon>
        <taxon>Actinopterygii</taxon>
        <taxon>Neopterygii</taxon>
        <taxon>Teleostei</taxon>
        <taxon>Protacanthopterygii</taxon>
        <taxon>Salmoniformes</taxon>
        <taxon>Salmonidae</taxon>
        <taxon>Salmoninae</taxon>
        <taxon>Hucho</taxon>
    </lineage>
</organism>
<reference evidence="2" key="3">
    <citation type="submission" date="2025-09" db="UniProtKB">
        <authorList>
            <consortium name="Ensembl"/>
        </authorList>
    </citation>
    <scope>IDENTIFICATION</scope>
</reference>
<keyword evidence="1" id="KW-0040">ANK repeat</keyword>
<accession>A0A4W5NUL5</accession>
<name>A0A4W5NUL5_9TELE</name>
<dbReference type="InterPro" id="IPR002110">
    <property type="entry name" value="Ankyrin_rpt"/>
</dbReference>
<proteinExistence type="predicted"/>
<keyword evidence="3" id="KW-1185">Reference proteome</keyword>
<dbReference type="PROSITE" id="PS50088">
    <property type="entry name" value="ANK_REPEAT"/>
    <property type="match status" value="1"/>
</dbReference>
<feature type="repeat" description="ANK" evidence="1">
    <location>
        <begin position="10"/>
        <end position="43"/>
    </location>
</feature>
<evidence type="ECO:0000313" key="3">
    <source>
        <dbReference type="Proteomes" id="UP000314982"/>
    </source>
</evidence>
<dbReference type="Gene3D" id="1.25.40.20">
    <property type="entry name" value="Ankyrin repeat-containing domain"/>
    <property type="match status" value="1"/>
</dbReference>
<dbReference type="Pfam" id="PF00023">
    <property type="entry name" value="Ank"/>
    <property type="match status" value="1"/>
</dbReference>
<dbReference type="Proteomes" id="UP000314982">
    <property type="component" value="Unassembled WGS sequence"/>
</dbReference>
<dbReference type="InterPro" id="IPR036770">
    <property type="entry name" value="Ankyrin_rpt-contain_sf"/>
</dbReference>
<dbReference type="AlphaFoldDB" id="A0A4W5NUL5"/>
<sequence length="81" mass="8807">LSNPGARDRQGRTSLQLAATTQGEGAVVGLLLLAGADPDATDREKTADAVLTLLVGKSWGEDWPPLIAWFLSRFIPRFWPF</sequence>
<evidence type="ECO:0000313" key="2">
    <source>
        <dbReference type="Ensembl" id="ENSHHUP00000054757.1"/>
    </source>
</evidence>